<feature type="transmembrane region" description="Helical" evidence="6">
    <location>
        <begin position="123"/>
        <end position="141"/>
    </location>
</feature>
<organism evidence="7 8">
    <name type="scientific">bacterium (Candidatus Blackallbacteria) CG17_big_fil_post_rev_8_21_14_2_50_48_46</name>
    <dbReference type="NCBI Taxonomy" id="2014261"/>
    <lineage>
        <taxon>Bacteria</taxon>
        <taxon>Candidatus Blackallbacteria</taxon>
    </lineage>
</organism>
<dbReference type="AlphaFoldDB" id="A0A2M7G543"/>
<evidence type="ECO:0000256" key="1">
    <source>
        <dbReference type="ARBA" id="ARBA00004651"/>
    </source>
</evidence>
<feature type="transmembrane region" description="Helical" evidence="6">
    <location>
        <begin position="251"/>
        <end position="275"/>
    </location>
</feature>
<evidence type="ECO:0000313" key="7">
    <source>
        <dbReference type="EMBL" id="PIW17008.1"/>
    </source>
</evidence>
<evidence type="ECO:0000313" key="8">
    <source>
        <dbReference type="Proteomes" id="UP000231019"/>
    </source>
</evidence>
<accession>A0A2M7G543</accession>
<evidence type="ECO:0000256" key="5">
    <source>
        <dbReference type="ARBA" id="ARBA00023136"/>
    </source>
</evidence>
<name>A0A2M7G543_9BACT</name>
<feature type="transmembrane region" description="Helical" evidence="6">
    <location>
        <begin position="361"/>
        <end position="382"/>
    </location>
</feature>
<dbReference type="Pfam" id="PF13440">
    <property type="entry name" value="Polysacc_synt_3"/>
    <property type="match status" value="1"/>
</dbReference>
<evidence type="ECO:0000256" key="2">
    <source>
        <dbReference type="ARBA" id="ARBA00022475"/>
    </source>
</evidence>
<feature type="transmembrane region" description="Helical" evidence="6">
    <location>
        <begin position="327"/>
        <end position="349"/>
    </location>
</feature>
<feature type="transmembrane region" description="Helical" evidence="6">
    <location>
        <begin position="445"/>
        <end position="464"/>
    </location>
</feature>
<feature type="transmembrane region" description="Helical" evidence="6">
    <location>
        <begin position="296"/>
        <end position="321"/>
    </location>
</feature>
<evidence type="ECO:0000256" key="3">
    <source>
        <dbReference type="ARBA" id="ARBA00022692"/>
    </source>
</evidence>
<comment type="subcellular location">
    <subcellularLocation>
        <location evidence="1">Cell membrane</location>
        <topology evidence="1">Multi-pass membrane protein</topology>
    </subcellularLocation>
</comment>
<feature type="transmembrane region" description="Helical" evidence="6">
    <location>
        <begin position="46"/>
        <end position="71"/>
    </location>
</feature>
<keyword evidence="4 6" id="KW-1133">Transmembrane helix</keyword>
<gene>
    <name evidence="7" type="ORF">COW36_10220</name>
</gene>
<dbReference type="PANTHER" id="PTHR30250:SF11">
    <property type="entry name" value="O-ANTIGEN TRANSPORTER-RELATED"/>
    <property type="match status" value="1"/>
</dbReference>
<keyword evidence="5 6" id="KW-0472">Membrane</keyword>
<sequence>MLEHLKRLIQQSLIYGLGTATYQALSLLILPLFTSFLTPADYGVNSVLGLVSAFIIGFLSLGMGTAIGLVYHAHEDPDYRKQVIFNAQMLLFPGIFCLLLIAWVGSAHISQWIFSTPEHQDLVCLMLLTSALTIATVPLALKLQYENKSLTTVAIYTSVNFINLSLSTFFVAVLHWGNFGRFLGNAIGTLCMVLLLWNYAGVRLFQNFSVVRELVKLGMISLPGFLFYFLMQQGNIYILKVYASLEEIGIYSIGTTFGTALSLVINAFITAWTPFVWSFKEKPDEAKIVFGKIMSYYLLSVGTISIALYLFAKPIIVIFTQPNFYPAYRLIGLSSTVQLFTGILLILSVESYIAKEISYSIIFQGITVIIFISLSVLITPYLKGVGALTAQIFGQVFMCFLLIKWNNKKSKNYINIQYELGFLIKFSLFYTTIIILTIFDSEKLNLQSILLNNILFIIYIIYIWKILLGKKEKFFIISYSKKLLMLKK</sequence>
<reference evidence="7 8" key="1">
    <citation type="submission" date="2017-09" db="EMBL/GenBank/DDBJ databases">
        <title>Depth-based differentiation of microbial function through sediment-hosted aquifers and enrichment of novel symbionts in the deep terrestrial subsurface.</title>
        <authorList>
            <person name="Probst A.J."/>
            <person name="Ladd B."/>
            <person name="Jarett J.K."/>
            <person name="Geller-Mcgrath D.E."/>
            <person name="Sieber C.M."/>
            <person name="Emerson J.B."/>
            <person name="Anantharaman K."/>
            <person name="Thomas B.C."/>
            <person name="Malmstrom R."/>
            <person name="Stieglmeier M."/>
            <person name="Klingl A."/>
            <person name="Woyke T."/>
            <person name="Ryan C.M."/>
            <person name="Banfield J.F."/>
        </authorList>
    </citation>
    <scope>NUCLEOTIDE SEQUENCE [LARGE SCALE GENOMIC DNA]</scope>
    <source>
        <strain evidence="7">CG17_big_fil_post_rev_8_21_14_2_50_48_46</strain>
    </source>
</reference>
<dbReference type="InterPro" id="IPR050833">
    <property type="entry name" value="Poly_Biosynth_Transport"/>
</dbReference>
<feature type="transmembrane region" description="Helical" evidence="6">
    <location>
        <begin position="388"/>
        <end position="406"/>
    </location>
</feature>
<dbReference type="PANTHER" id="PTHR30250">
    <property type="entry name" value="PST FAMILY PREDICTED COLANIC ACID TRANSPORTER"/>
    <property type="match status" value="1"/>
</dbReference>
<dbReference type="GO" id="GO:0005886">
    <property type="term" value="C:plasma membrane"/>
    <property type="evidence" value="ECO:0007669"/>
    <property type="project" value="UniProtKB-SubCell"/>
</dbReference>
<feature type="transmembrane region" description="Helical" evidence="6">
    <location>
        <begin position="214"/>
        <end position="231"/>
    </location>
</feature>
<feature type="transmembrane region" description="Helical" evidence="6">
    <location>
        <begin position="418"/>
        <end position="439"/>
    </location>
</feature>
<proteinExistence type="predicted"/>
<evidence type="ECO:0008006" key="9">
    <source>
        <dbReference type="Google" id="ProtNLM"/>
    </source>
</evidence>
<keyword evidence="2" id="KW-1003">Cell membrane</keyword>
<comment type="caution">
    <text evidence="7">The sequence shown here is derived from an EMBL/GenBank/DDBJ whole genome shotgun (WGS) entry which is preliminary data.</text>
</comment>
<dbReference type="Proteomes" id="UP000231019">
    <property type="component" value="Unassembled WGS sequence"/>
</dbReference>
<feature type="transmembrane region" description="Helical" evidence="6">
    <location>
        <begin position="12"/>
        <end position="34"/>
    </location>
</feature>
<feature type="transmembrane region" description="Helical" evidence="6">
    <location>
        <begin position="83"/>
        <end position="103"/>
    </location>
</feature>
<dbReference type="EMBL" id="PFFQ01000031">
    <property type="protein sequence ID" value="PIW17008.1"/>
    <property type="molecule type" value="Genomic_DNA"/>
</dbReference>
<feature type="transmembrane region" description="Helical" evidence="6">
    <location>
        <begin position="182"/>
        <end position="202"/>
    </location>
</feature>
<evidence type="ECO:0000256" key="4">
    <source>
        <dbReference type="ARBA" id="ARBA00022989"/>
    </source>
</evidence>
<protein>
    <recommendedName>
        <fullName evidence="9">Polysaccharide biosynthesis protein C-terminal domain-containing protein</fullName>
    </recommendedName>
</protein>
<evidence type="ECO:0000256" key="6">
    <source>
        <dbReference type="SAM" id="Phobius"/>
    </source>
</evidence>
<feature type="transmembrane region" description="Helical" evidence="6">
    <location>
        <begin position="153"/>
        <end position="176"/>
    </location>
</feature>
<keyword evidence="3 6" id="KW-0812">Transmembrane</keyword>